<feature type="compositionally biased region" description="Basic and acidic residues" evidence="1">
    <location>
        <begin position="175"/>
        <end position="189"/>
    </location>
</feature>
<protein>
    <recommendedName>
        <fullName evidence="4">THUMP domain-containing protein</fullName>
    </recommendedName>
</protein>
<gene>
    <name evidence="2" type="ORF">C6P46_004656</name>
</gene>
<dbReference type="GO" id="GO:0003723">
    <property type="term" value="F:RNA binding"/>
    <property type="evidence" value="ECO:0007669"/>
    <property type="project" value="InterPro"/>
</dbReference>
<feature type="region of interest" description="Disordered" evidence="1">
    <location>
        <begin position="411"/>
        <end position="460"/>
    </location>
</feature>
<feature type="compositionally biased region" description="Low complexity" evidence="1">
    <location>
        <begin position="430"/>
        <end position="460"/>
    </location>
</feature>
<dbReference type="EMBL" id="PUHQ01000045">
    <property type="protein sequence ID" value="KAG0660356.1"/>
    <property type="molecule type" value="Genomic_DNA"/>
</dbReference>
<feature type="compositionally biased region" description="Gly residues" evidence="1">
    <location>
        <begin position="9"/>
        <end position="21"/>
    </location>
</feature>
<feature type="compositionally biased region" description="Acidic residues" evidence="1">
    <location>
        <begin position="99"/>
        <end position="120"/>
    </location>
</feature>
<dbReference type="CDD" id="cd11717">
    <property type="entry name" value="THUMP_THUMPD1_like"/>
    <property type="match status" value="1"/>
</dbReference>
<dbReference type="Proteomes" id="UP000777482">
    <property type="component" value="Unassembled WGS sequence"/>
</dbReference>
<feature type="compositionally biased region" description="Basic and acidic residues" evidence="1">
    <location>
        <begin position="411"/>
        <end position="423"/>
    </location>
</feature>
<feature type="region of interest" description="Disordered" evidence="1">
    <location>
        <begin position="149"/>
        <end position="190"/>
    </location>
</feature>
<feature type="compositionally biased region" description="Acidic residues" evidence="1">
    <location>
        <begin position="127"/>
        <end position="137"/>
    </location>
</feature>
<evidence type="ECO:0000256" key="1">
    <source>
        <dbReference type="SAM" id="MobiDB-lite"/>
    </source>
</evidence>
<dbReference type="GO" id="GO:0006400">
    <property type="term" value="P:tRNA modification"/>
    <property type="evidence" value="ECO:0007669"/>
    <property type="project" value="InterPro"/>
</dbReference>
<organism evidence="2 3">
    <name type="scientific">Rhodotorula mucilaginosa</name>
    <name type="common">Yeast</name>
    <name type="synonym">Rhodotorula rubra</name>
    <dbReference type="NCBI Taxonomy" id="5537"/>
    <lineage>
        <taxon>Eukaryota</taxon>
        <taxon>Fungi</taxon>
        <taxon>Dikarya</taxon>
        <taxon>Basidiomycota</taxon>
        <taxon>Pucciniomycotina</taxon>
        <taxon>Microbotryomycetes</taxon>
        <taxon>Sporidiobolales</taxon>
        <taxon>Sporidiobolaceae</taxon>
        <taxon>Rhodotorula</taxon>
    </lineage>
</organism>
<dbReference type="AlphaFoldDB" id="A0A9P6W0J1"/>
<reference evidence="2 3" key="1">
    <citation type="submission" date="2020-11" db="EMBL/GenBank/DDBJ databases">
        <title>Kefir isolates.</title>
        <authorList>
            <person name="Marcisauskas S."/>
            <person name="Kim Y."/>
            <person name="Blasche S."/>
        </authorList>
    </citation>
    <scope>NUCLEOTIDE SEQUENCE [LARGE SCALE GENOMIC DNA]</scope>
    <source>
        <strain evidence="2 3">KR</strain>
    </source>
</reference>
<feature type="region of interest" description="Disordered" evidence="1">
    <location>
        <begin position="1"/>
        <end position="39"/>
    </location>
</feature>
<feature type="region of interest" description="Disordered" evidence="1">
    <location>
        <begin position="86"/>
        <end position="137"/>
    </location>
</feature>
<evidence type="ECO:0000313" key="2">
    <source>
        <dbReference type="EMBL" id="KAG0660356.1"/>
    </source>
</evidence>
<comment type="caution">
    <text evidence="2">The sequence shown here is derived from an EMBL/GenBank/DDBJ whole genome shotgun (WGS) entry which is preliminary data.</text>
</comment>
<dbReference type="PANTHER" id="PTHR13452">
    <property type="entry name" value="THUMP DOMAIN CONTAINING PROTEIN 1-RELATED"/>
    <property type="match status" value="1"/>
</dbReference>
<sequence>MGPNKSSGAKGGKVGKGGGKGGKGKSKANYYSSRRPVGGKGIFVTTVRGKESRCAGEMYDLLDEVADRLYPPERIQKMQQARLAWIQSRSDGPKAGEGQDLELGDEQEVVMEEEEEEEDRETVPNANDDDDDDDDDEDLDIEASIQKELAGLRAGHGGQVAPAKARRSKPGNGGEDNKDKQQQRKERPRFQSIQTDTECLCFIATAWPYDPVELTEAIIAEVQETGQSRTRFVLPLPSPSFSPRYHWHIEPNLRTTSRLSSLSDWPANQNSRSYVQRLSPLSFSCHSLSVDQVELQSARLIEQTFTNWATANNKTSITYAIEPSVRSHQAPLSRHVLLSLLGSQITKLSSPPTISSPCPSRPLLTVRADLKQPDLVLLPTVLRNVYGLSIVEGNLWRGKKFNVAEIAAQKRNEKANEEAEVKGEGGSVVTETRAAATTASAAGPEASAPAPSTSEKISSD</sequence>
<dbReference type="Gene3D" id="3.30.2300.10">
    <property type="entry name" value="THUMP superfamily"/>
    <property type="match status" value="1"/>
</dbReference>
<dbReference type="PANTHER" id="PTHR13452:SF10">
    <property type="entry name" value="THUMP DOMAIN-CONTAINING PROTEIN 1"/>
    <property type="match status" value="1"/>
</dbReference>
<keyword evidence="3" id="KW-1185">Reference proteome</keyword>
<evidence type="ECO:0000313" key="3">
    <source>
        <dbReference type="Proteomes" id="UP000777482"/>
    </source>
</evidence>
<dbReference type="InterPro" id="IPR040183">
    <property type="entry name" value="THUMPD1-like"/>
</dbReference>
<name>A0A9P6W0J1_RHOMI</name>
<accession>A0A9P6W0J1</accession>
<dbReference type="OrthoDB" id="367221at2759"/>
<proteinExistence type="predicted"/>
<evidence type="ECO:0008006" key="4">
    <source>
        <dbReference type="Google" id="ProtNLM"/>
    </source>
</evidence>